<dbReference type="InterPro" id="IPR019787">
    <property type="entry name" value="Znf_PHD-finger"/>
</dbReference>
<gene>
    <name evidence="5" type="ORF">EYH02_04215</name>
</gene>
<evidence type="ECO:0000313" key="6">
    <source>
        <dbReference type="Proteomes" id="UP000605805"/>
    </source>
</evidence>
<proteinExistence type="predicted"/>
<evidence type="ECO:0000256" key="2">
    <source>
        <dbReference type="ARBA" id="ARBA00022771"/>
    </source>
</evidence>
<keyword evidence="3" id="KW-0862">Zinc</keyword>
<evidence type="ECO:0000256" key="1">
    <source>
        <dbReference type="ARBA" id="ARBA00022723"/>
    </source>
</evidence>
<organism evidence="5 6">
    <name type="scientific">Ignisphaera aggregans</name>
    <dbReference type="NCBI Taxonomy" id="334771"/>
    <lineage>
        <taxon>Archaea</taxon>
        <taxon>Thermoproteota</taxon>
        <taxon>Thermoprotei</taxon>
        <taxon>Desulfurococcales</taxon>
        <taxon>Desulfurococcaceae</taxon>
        <taxon>Ignisphaera</taxon>
    </lineage>
</organism>
<evidence type="ECO:0000313" key="5">
    <source>
        <dbReference type="EMBL" id="HIP57255.1"/>
    </source>
</evidence>
<accession>A0A832YT32</accession>
<feature type="domain" description="PHD-type" evidence="4">
    <location>
        <begin position="7"/>
        <end position="49"/>
    </location>
</feature>
<dbReference type="Proteomes" id="UP000605805">
    <property type="component" value="Unassembled WGS sequence"/>
</dbReference>
<evidence type="ECO:0000256" key="3">
    <source>
        <dbReference type="ARBA" id="ARBA00022833"/>
    </source>
</evidence>
<dbReference type="InterPro" id="IPR011011">
    <property type="entry name" value="Znf_FYVE_PHD"/>
</dbReference>
<dbReference type="Pfam" id="PF00628">
    <property type="entry name" value="PHD"/>
    <property type="match status" value="1"/>
</dbReference>
<sequence>MDDKDICPVCGKAVSDENCITCTICKTKMHRDCIDEEVLTDAAGEYLCPYDAAIAALDWFDSVITCYSHSLTEDQRRELIDRLRSYIELLEHTS</sequence>
<protein>
    <recommendedName>
        <fullName evidence="4">PHD-type domain-containing protein</fullName>
    </recommendedName>
</protein>
<evidence type="ECO:0000259" key="4">
    <source>
        <dbReference type="Pfam" id="PF00628"/>
    </source>
</evidence>
<keyword evidence="1" id="KW-0479">Metal-binding</keyword>
<name>A0A832YT32_9CREN</name>
<dbReference type="SUPFAM" id="SSF57903">
    <property type="entry name" value="FYVE/PHD zinc finger"/>
    <property type="match status" value="1"/>
</dbReference>
<dbReference type="AlphaFoldDB" id="A0A832YT32"/>
<dbReference type="InterPro" id="IPR013083">
    <property type="entry name" value="Znf_RING/FYVE/PHD"/>
</dbReference>
<reference evidence="5" key="1">
    <citation type="journal article" date="2020" name="ISME J.">
        <title>Gammaproteobacteria mediating utilization of methyl-, sulfur- and petroleum organic compounds in deep ocean hydrothermal plumes.</title>
        <authorList>
            <person name="Zhou Z."/>
            <person name="Liu Y."/>
            <person name="Pan J."/>
            <person name="Cron B.R."/>
            <person name="Toner B.M."/>
            <person name="Anantharaman K."/>
            <person name="Breier J.A."/>
            <person name="Dick G.J."/>
            <person name="Li M."/>
        </authorList>
    </citation>
    <scope>NUCLEOTIDE SEQUENCE</scope>
    <source>
        <strain evidence="5">SZUA-1435</strain>
    </source>
</reference>
<dbReference type="EMBL" id="DQTV01000076">
    <property type="protein sequence ID" value="HIP57255.1"/>
    <property type="molecule type" value="Genomic_DNA"/>
</dbReference>
<dbReference type="GO" id="GO:0008270">
    <property type="term" value="F:zinc ion binding"/>
    <property type="evidence" value="ECO:0007669"/>
    <property type="project" value="UniProtKB-KW"/>
</dbReference>
<keyword evidence="2" id="KW-0863">Zinc-finger</keyword>
<comment type="caution">
    <text evidence="5">The sequence shown here is derived from an EMBL/GenBank/DDBJ whole genome shotgun (WGS) entry which is preliminary data.</text>
</comment>
<dbReference type="Gene3D" id="3.30.40.10">
    <property type="entry name" value="Zinc/RING finger domain, C3HC4 (zinc finger)"/>
    <property type="match status" value="1"/>
</dbReference>